<organism evidence="20 21">
    <name type="scientific">Photobacterium frigidiphilum</name>
    <dbReference type="NCBI Taxonomy" id="264736"/>
    <lineage>
        <taxon>Bacteria</taxon>
        <taxon>Pseudomonadati</taxon>
        <taxon>Pseudomonadota</taxon>
        <taxon>Gammaproteobacteria</taxon>
        <taxon>Vibrionales</taxon>
        <taxon>Vibrionaceae</taxon>
        <taxon>Photobacterium</taxon>
    </lineage>
</organism>
<dbReference type="RefSeq" id="WP_107240916.1">
    <property type="nucleotide sequence ID" value="NZ_PYMJ01000001.1"/>
</dbReference>
<keyword evidence="11 19" id="KW-0460">Magnesium</keyword>
<reference evidence="20 21" key="1">
    <citation type="submission" date="2018-01" db="EMBL/GenBank/DDBJ databases">
        <title>Whole genome sequencing of Histamine producing bacteria.</title>
        <authorList>
            <person name="Butler K."/>
        </authorList>
    </citation>
    <scope>NUCLEOTIDE SEQUENCE [LARGE SCALE GENOMIC DNA]</scope>
    <source>
        <strain evidence="20 21">JCM 12947</strain>
    </source>
</reference>
<protein>
    <recommendedName>
        <fullName evidence="6 19">Adenosylcobinamide-GDP ribazoletransferase</fullName>
        <ecNumber evidence="5 19">2.7.8.26</ecNumber>
    </recommendedName>
    <alternativeName>
        <fullName evidence="16 19">Cobalamin synthase</fullName>
    </alternativeName>
    <alternativeName>
        <fullName evidence="15 19">Cobalamin-5'-phosphate synthase</fullName>
    </alternativeName>
</protein>
<feature type="transmembrane region" description="Helical" evidence="19">
    <location>
        <begin position="61"/>
        <end position="81"/>
    </location>
</feature>
<comment type="function">
    <text evidence="14 19">Joins adenosylcobinamide-GDP and alpha-ribazole to generate adenosylcobalamin (Ado-cobalamin). Also synthesizes adenosylcobalamin 5'-phosphate from adenosylcobinamide-GDP and alpha-ribazole 5'-phosphate.</text>
</comment>
<keyword evidence="13 19" id="KW-0472">Membrane</keyword>
<evidence type="ECO:0000256" key="10">
    <source>
        <dbReference type="ARBA" id="ARBA00022692"/>
    </source>
</evidence>
<evidence type="ECO:0000256" key="11">
    <source>
        <dbReference type="ARBA" id="ARBA00022842"/>
    </source>
</evidence>
<evidence type="ECO:0000256" key="1">
    <source>
        <dbReference type="ARBA" id="ARBA00001946"/>
    </source>
</evidence>
<dbReference type="NCBIfam" id="NF001277">
    <property type="entry name" value="PRK00235.1-3"/>
    <property type="match status" value="1"/>
</dbReference>
<comment type="caution">
    <text evidence="20">The sequence shown here is derived from an EMBL/GenBank/DDBJ whole genome shotgun (WGS) entry which is preliminary data.</text>
</comment>
<dbReference type="EC" id="2.7.8.26" evidence="5 19"/>
<evidence type="ECO:0000256" key="13">
    <source>
        <dbReference type="ARBA" id="ARBA00023136"/>
    </source>
</evidence>
<proteinExistence type="inferred from homology"/>
<evidence type="ECO:0000256" key="8">
    <source>
        <dbReference type="ARBA" id="ARBA00022573"/>
    </source>
</evidence>
<evidence type="ECO:0000256" key="14">
    <source>
        <dbReference type="ARBA" id="ARBA00025228"/>
    </source>
</evidence>
<evidence type="ECO:0000256" key="16">
    <source>
        <dbReference type="ARBA" id="ARBA00032853"/>
    </source>
</evidence>
<dbReference type="HAMAP" id="MF_00719">
    <property type="entry name" value="CobS"/>
    <property type="match status" value="1"/>
</dbReference>
<evidence type="ECO:0000256" key="2">
    <source>
        <dbReference type="ARBA" id="ARBA00004651"/>
    </source>
</evidence>
<dbReference type="AlphaFoldDB" id="A0A2T3JQU0"/>
<evidence type="ECO:0000256" key="9">
    <source>
        <dbReference type="ARBA" id="ARBA00022679"/>
    </source>
</evidence>
<evidence type="ECO:0000313" key="20">
    <source>
        <dbReference type="EMBL" id="PSU51451.1"/>
    </source>
</evidence>
<dbReference type="GO" id="GO:0009236">
    <property type="term" value="P:cobalamin biosynthetic process"/>
    <property type="evidence" value="ECO:0007669"/>
    <property type="project" value="UniProtKB-UniRule"/>
</dbReference>
<dbReference type="InterPro" id="IPR003805">
    <property type="entry name" value="CobS"/>
</dbReference>
<keyword evidence="10 19" id="KW-0812">Transmembrane</keyword>
<comment type="similarity">
    <text evidence="4 19">Belongs to the CobS family.</text>
</comment>
<dbReference type="GO" id="GO:0008818">
    <property type="term" value="F:cobalamin 5'-phosphate synthase activity"/>
    <property type="evidence" value="ECO:0007669"/>
    <property type="project" value="UniProtKB-UniRule"/>
</dbReference>
<evidence type="ECO:0000313" key="21">
    <source>
        <dbReference type="Proteomes" id="UP000240987"/>
    </source>
</evidence>
<dbReference type="EMBL" id="PYMJ01000001">
    <property type="protein sequence ID" value="PSU51451.1"/>
    <property type="molecule type" value="Genomic_DNA"/>
</dbReference>
<dbReference type="OrthoDB" id="9794626at2"/>
<evidence type="ECO:0000256" key="3">
    <source>
        <dbReference type="ARBA" id="ARBA00004663"/>
    </source>
</evidence>
<dbReference type="UniPathway" id="UPA00148">
    <property type="reaction ID" value="UER00238"/>
</dbReference>
<dbReference type="GO" id="GO:0051073">
    <property type="term" value="F:adenosylcobinamide-GDP ribazoletransferase activity"/>
    <property type="evidence" value="ECO:0007669"/>
    <property type="project" value="UniProtKB-UniRule"/>
</dbReference>
<dbReference type="Proteomes" id="UP000240987">
    <property type="component" value="Unassembled WGS sequence"/>
</dbReference>
<keyword evidence="21" id="KW-1185">Reference proteome</keyword>
<comment type="catalytic activity">
    <reaction evidence="17 19">
        <text>alpha-ribazole + adenosylcob(III)inamide-GDP = adenosylcob(III)alamin + GMP + H(+)</text>
        <dbReference type="Rhea" id="RHEA:16049"/>
        <dbReference type="ChEBI" id="CHEBI:10329"/>
        <dbReference type="ChEBI" id="CHEBI:15378"/>
        <dbReference type="ChEBI" id="CHEBI:18408"/>
        <dbReference type="ChEBI" id="CHEBI:58115"/>
        <dbReference type="ChEBI" id="CHEBI:60487"/>
        <dbReference type="EC" id="2.7.8.26"/>
    </reaction>
</comment>
<evidence type="ECO:0000256" key="4">
    <source>
        <dbReference type="ARBA" id="ARBA00010561"/>
    </source>
</evidence>
<feature type="transmembrane region" description="Helical" evidence="19">
    <location>
        <begin position="168"/>
        <end position="189"/>
    </location>
</feature>
<name>A0A2T3JQU0_9GAMM</name>
<keyword evidence="9 19" id="KW-0808">Transferase</keyword>
<accession>A0A2T3JQU0</accession>
<evidence type="ECO:0000256" key="17">
    <source>
        <dbReference type="ARBA" id="ARBA00048623"/>
    </source>
</evidence>
<evidence type="ECO:0000256" key="5">
    <source>
        <dbReference type="ARBA" id="ARBA00013200"/>
    </source>
</evidence>
<dbReference type="PANTHER" id="PTHR34148:SF1">
    <property type="entry name" value="ADENOSYLCOBINAMIDE-GDP RIBAZOLETRANSFERASE"/>
    <property type="match status" value="1"/>
</dbReference>
<gene>
    <name evidence="19" type="primary">cobS</name>
    <name evidence="20" type="ORF">C9J12_00430</name>
</gene>
<comment type="catalytic activity">
    <reaction evidence="18 19">
        <text>alpha-ribazole 5'-phosphate + adenosylcob(III)inamide-GDP = adenosylcob(III)alamin 5'-phosphate + GMP + H(+)</text>
        <dbReference type="Rhea" id="RHEA:23560"/>
        <dbReference type="ChEBI" id="CHEBI:15378"/>
        <dbReference type="ChEBI" id="CHEBI:57918"/>
        <dbReference type="ChEBI" id="CHEBI:58115"/>
        <dbReference type="ChEBI" id="CHEBI:60487"/>
        <dbReference type="ChEBI" id="CHEBI:60493"/>
        <dbReference type="EC" id="2.7.8.26"/>
    </reaction>
</comment>
<dbReference type="GO" id="GO:0005886">
    <property type="term" value="C:plasma membrane"/>
    <property type="evidence" value="ECO:0007669"/>
    <property type="project" value="UniProtKB-SubCell"/>
</dbReference>
<keyword evidence="7 19" id="KW-1003">Cell membrane</keyword>
<evidence type="ECO:0000256" key="7">
    <source>
        <dbReference type="ARBA" id="ARBA00022475"/>
    </source>
</evidence>
<keyword evidence="8 19" id="KW-0169">Cobalamin biosynthesis</keyword>
<keyword evidence="12 19" id="KW-1133">Transmembrane helix</keyword>
<dbReference type="PANTHER" id="PTHR34148">
    <property type="entry name" value="ADENOSYLCOBINAMIDE-GDP RIBAZOLETRANSFERASE"/>
    <property type="match status" value="1"/>
</dbReference>
<feature type="transmembrane region" description="Helical" evidence="19">
    <location>
        <begin position="209"/>
        <end position="238"/>
    </location>
</feature>
<evidence type="ECO:0000256" key="18">
    <source>
        <dbReference type="ARBA" id="ARBA00049504"/>
    </source>
</evidence>
<dbReference type="NCBIfam" id="TIGR00317">
    <property type="entry name" value="cobS"/>
    <property type="match status" value="1"/>
</dbReference>
<feature type="transmembrane region" description="Helical" evidence="19">
    <location>
        <begin position="88"/>
        <end position="105"/>
    </location>
</feature>
<evidence type="ECO:0000256" key="15">
    <source>
        <dbReference type="ARBA" id="ARBA00032605"/>
    </source>
</evidence>
<evidence type="ECO:0000256" key="12">
    <source>
        <dbReference type="ARBA" id="ARBA00022989"/>
    </source>
</evidence>
<dbReference type="Pfam" id="PF02654">
    <property type="entry name" value="CobS"/>
    <property type="match status" value="1"/>
</dbReference>
<comment type="subcellular location">
    <subcellularLocation>
        <location evidence="2 19">Cell membrane</location>
        <topology evidence="2 19">Multi-pass membrane protein</topology>
    </subcellularLocation>
</comment>
<comment type="cofactor">
    <cofactor evidence="1 19">
        <name>Mg(2+)</name>
        <dbReference type="ChEBI" id="CHEBI:18420"/>
    </cofactor>
</comment>
<feature type="transmembrane region" description="Helical" evidence="19">
    <location>
        <begin position="134"/>
        <end position="156"/>
    </location>
</feature>
<sequence length="278" mass="30574">MKLQPDSQASTQHTDTTNSLKTIGFKRQWQIFLVALAFFTRIPIPESTPYSPERLNQANRYFGAVGIIIGLLTALTYWVFVQIFPIELAVAAAIICGLLLTGAFHEDGLADVFDGFGGGWSVEQKLNIMKDSRLGTYGASALVMMLGCRWAVLIGLAKIDILLPAGLLIVMHTLSRICAASLIFSYPYVRADQDSKVKPLANQQSQHDLWVLIATGLIILLLLPLEMAITLTLVLLVVRWLCGKWFQQQLGGYTGDCLGAAQQIAELMGYLTLLAWLS</sequence>
<comment type="pathway">
    <text evidence="3 19">Cofactor biosynthesis; adenosylcobalamin biosynthesis; adenosylcobalamin from cob(II)yrinate a,c-diamide: step 7/7.</text>
</comment>
<evidence type="ECO:0000256" key="19">
    <source>
        <dbReference type="HAMAP-Rule" id="MF_00719"/>
    </source>
</evidence>
<evidence type="ECO:0000256" key="6">
    <source>
        <dbReference type="ARBA" id="ARBA00015850"/>
    </source>
</evidence>